<dbReference type="InterPro" id="IPR029058">
    <property type="entry name" value="AB_hydrolase_fold"/>
</dbReference>
<dbReference type="InterPro" id="IPR050300">
    <property type="entry name" value="GDXG_lipolytic_enzyme"/>
</dbReference>
<dbReference type="PANTHER" id="PTHR48081:SF8">
    <property type="entry name" value="ALPHA_BETA HYDROLASE FOLD-3 DOMAIN-CONTAINING PROTEIN-RELATED"/>
    <property type="match status" value="1"/>
</dbReference>
<dbReference type="EMBL" id="JACFYJ010000124">
    <property type="protein sequence ID" value="MEI6002651.1"/>
    <property type="molecule type" value="Genomic_DNA"/>
</dbReference>
<dbReference type="GO" id="GO:0016787">
    <property type="term" value="F:hydrolase activity"/>
    <property type="evidence" value="ECO:0007669"/>
    <property type="project" value="UniProtKB-KW"/>
</dbReference>
<dbReference type="Proteomes" id="UP001386437">
    <property type="component" value="Unassembled WGS sequence"/>
</dbReference>
<evidence type="ECO:0000256" key="1">
    <source>
        <dbReference type="ARBA" id="ARBA00022801"/>
    </source>
</evidence>
<keyword evidence="4" id="KW-1185">Reference proteome</keyword>
<dbReference type="PANTHER" id="PTHR48081">
    <property type="entry name" value="AB HYDROLASE SUPERFAMILY PROTEIN C4A8.06C"/>
    <property type="match status" value="1"/>
</dbReference>
<keyword evidence="1 3" id="KW-0378">Hydrolase</keyword>
<reference evidence="3 4" key="1">
    <citation type="journal article" date="2022" name="Arch. Microbiol.">
        <title>Paraburkholderia bengalensis sp. nov. isolated from roots of Oryza sativa, IR64.</title>
        <authorList>
            <person name="Nag P."/>
            <person name="Mondal N."/>
            <person name="Sarkar J."/>
            <person name="Das S."/>
        </authorList>
    </citation>
    <scope>NUCLEOTIDE SEQUENCE [LARGE SCALE GENOMIC DNA]</scope>
    <source>
        <strain evidence="3 4">IR64_4_BI</strain>
    </source>
</reference>
<accession>A0ABU8J4J2</accession>
<feature type="domain" description="Alpha/beta hydrolase fold-3" evidence="2">
    <location>
        <begin position="35"/>
        <end position="235"/>
    </location>
</feature>
<gene>
    <name evidence="3" type="ORF">H3V53_37745</name>
</gene>
<dbReference type="InterPro" id="IPR013094">
    <property type="entry name" value="AB_hydrolase_3"/>
</dbReference>
<sequence>MNANLDIANVTIAGHRHPIVLRTYQPTNHRDLPVVLLFHGGGFTAGGLDHADAAGRFIASEMPARVVSVAYSLAPKFPFPAATEDAYAALCWARQDVCRHGARPTRTAAVGHEAGGNIAAGLAAIARDRGNGLHAHALLAPWLDPSMTRLQMQREALPADSEASACARAYRAYLPDVTQRLHPYAAPLESTRFATLPATSISTAEQDLARADGETYASRLLVAGVPVEITRYSGVAASDLLTDSRALNDIVAFLRKHLSSRAVAAR</sequence>
<evidence type="ECO:0000259" key="2">
    <source>
        <dbReference type="Pfam" id="PF07859"/>
    </source>
</evidence>
<evidence type="ECO:0000313" key="4">
    <source>
        <dbReference type="Proteomes" id="UP001386437"/>
    </source>
</evidence>
<comment type="caution">
    <text evidence="3">The sequence shown here is derived from an EMBL/GenBank/DDBJ whole genome shotgun (WGS) entry which is preliminary data.</text>
</comment>
<dbReference type="RefSeq" id="WP_336602262.1">
    <property type="nucleotide sequence ID" value="NZ_JACFYJ010000124.1"/>
</dbReference>
<organism evidence="3 4">
    <name type="scientific">Paraburkholderia bengalensis</name>
    <dbReference type="NCBI Taxonomy" id="2747562"/>
    <lineage>
        <taxon>Bacteria</taxon>
        <taxon>Pseudomonadati</taxon>
        <taxon>Pseudomonadota</taxon>
        <taxon>Betaproteobacteria</taxon>
        <taxon>Burkholderiales</taxon>
        <taxon>Burkholderiaceae</taxon>
        <taxon>Paraburkholderia</taxon>
    </lineage>
</organism>
<dbReference type="Gene3D" id="3.40.50.1820">
    <property type="entry name" value="alpha/beta hydrolase"/>
    <property type="match status" value="1"/>
</dbReference>
<proteinExistence type="predicted"/>
<name>A0ABU8J4J2_9BURK</name>
<dbReference type="Pfam" id="PF07859">
    <property type="entry name" value="Abhydrolase_3"/>
    <property type="match status" value="1"/>
</dbReference>
<dbReference type="SUPFAM" id="SSF53474">
    <property type="entry name" value="alpha/beta-Hydrolases"/>
    <property type="match status" value="1"/>
</dbReference>
<evidence type="ECO:0000313" key="3">
    <source>
        <dbReference type="EMBL" id="MEI6002651.1"/>
    </source>
</evidence>
<protein>
    <submittedName>
        <fullName evidence="3">Alpha/beta hydrolase</fullName>
    </submittedName>
</protein>